<keyword evidence="1" id="KW-1133">Transmembrane helix</keyword>
<name>A0A8J8NH87_HALGN</name>
<feature type="transmembrane region" description="Helical" evidence="1">
    <location>
        <begin position="73"/>
        <end position="92"/>
    </location>
</feature>
<dbReference type="Proteomes" id="UP000785679">
    <property type="component" value="Unassembled WGS sequence"/>
</dbReference>
<evidence type="ECO:0008006" key="4">
    <source>
        <dbReference type="Google" id="ProtNLM"/>
    </source>
</evidence>
<proteinExistence type="predicted"/>
<reference evidence="2" key="1">
    <citation type="submission" date="2019-06" db="EMBL/GenBank/DDBJ databases">
        <authorList>
            <person name="Zheng W."/>
        </authorList>
    </citation>
    <scope>NUCLEOTIDE SEQUENCE</scope>
    <source>
        <strain evidence="2">QDHG01</strain>
    </source>
</reference>
<comment type="caution">
    <text evidence="2">The sequence shown here is derived from an EMBL/GenBank/DDBJ whole genome shotgun (WGS) entry which is preliminary data.</text>
</comment>
<gene>
    <name evidence="2" type="ORF">FGO68_gene1867</name>
</gene>
<keyword evidence="1" id="KW-0812">Transmembrane</keyword>
<dbReference type="AlphaFoldDB" id="A0A8J8NH87"/>
<dbReference type="EMBL" id="RRYP01016720">
    <property type="protein sequence ID" value="TNV74679.1"/>
    <property type="molecule type" value="Genomic_DNA"/>
</dbReference>
<protein>
    <recommendedName>
        <fullName evidence="4">Transmembrane protein</fullName>
    </recommendedName>
</protein>
<evidence type="ECO:0000313" key="3">
    <source>
        <dbReference type="Proteomes" id="UP000785679"/>
    </source>
</evidence>
<accession>A0A8J8NH87</accession>
<organism evidence="2 3">
    <name type="scientific">Halteria grandinella</name>
    <dbReference type="NCBI Taxonomy" id="5974"/>
    <lineage>
        <taxon>Eukaryota</taxon>
        <taxon>Sar</taxon>
        <taxon>Alveolata</taxon>
        <taxon>Ciliophora</taxon>
        <taxon>Intramacronucleata</taxon>
        <taxon>Spirotrichea</taxon>
        <taxon>Stichotrichia</taxon>
        <taxon>Sporadotrichida</taxon>
        <taxon>Halteriidae</taxon>
        <taxon>Halteria</taxon>
    </lineage>
</organism>
<evidence type="ECO:0000256" key="1">
    <source>
        <dbReference type="SAM" id="Phobius"/>
    </source>
</evidence>
<keyword evidence="1" id="KW-0472">Membrane</keyword>
<evidence type="ECO:0000313" key="2">
    <source>
        <dbReference type="EMBL" id="TNV74679.1"/>
    </source>
</evidence>
<sequence>MCVLPQSLSQQQSFINIILTNTGISNIKVLLEGYWLELRLDQQLFRYLGVSMEISVKRQEQFYFQCKQFCVSFYYILCHVIDILIIKIVQIFEYTEKLFQFQSQLWECLKIVLSNMGLFYIHK</sequence>
<keyword evidence="3" id="KW-1185">Reference proteome</keyword>